<feature type="chain" id="PRO_5012997554" evidence="3">
    <location>
        <begin position="30"/>
        <end position="423"/>
    </location>
</feature>
<dbReference type="STRING" id="29534.SAMN05444366_1649"/>
<evidence type="ECO:0000256" key="2">
    <source>
        <dbReference type="ARBA" id="ARBA00023136"/>
    </source>
</evidence>
<dbReference type="Proteomes" id="UP000184121">
    <property type="component" value="Unassembled WGS sequence"/>
</dbReference>
<accession>A0A1M7DQP8</accession>
<organism evidence="5 6">
    <name type="scientific">Flavobacterium saccharophilum</name>
    <dbReference type="NCBI Taxonomy" id="29534"/>
    <lineage>
        <taxon>Bacteria</taxon>
        <taxon>Pseudomonadati</taxon>
        <taxon>Bacteroidota</taxon>
        <taxon>Flavobacteriia</taxon>
        <taxon>Flavobacteriales</taxon>
        <taxon>Flavobacteriaceae</taxon>
        <taxon>Flavobacterium</taxon>
    </lineage>
</organism>
<evidence type="ECO:0000313" key="5">
    <source>
        <dbReference type="EMBL" id="SHL81489.1"/>
    </source>
</evidence>
<evidence type="ECO:0000313" key="6">
    <source>
        <dbReference type="Proteomes" id="UP000184121"/>
    </source>
</evidence>
<evidence type="ECO:0000259" key="4">
    <source>
        <dbReference type="Pfam" id="PF01103"/>
    </source>
</evidence>
<keyword evidence="3" id="KW-0732">Signal</keyword>
<protein>
    <submittedName>
        <fullName evidence="5">Surface antigen</fullName>
    </submittedName>
</protein>
<dbReference type="EMBL" id="FRBY01000002">
    <property type="protein sequence ID" value="SHL81489.1"/>
    <property type="molecule type" value="Genomic_DNA"/>
</dbReference>
<evidence type="ECO:0000256" key="1">
    <source>
        <dbReference type="ARBA" id="ARBA00004370"/>
    </source>
</evidence>
<feature type="signal peptide" evidence="3">
    <location>
        <begin position="1"/>
        <end position="29"/>
    </location>
</feature>
<proteinExistence type="predicted"/>
<dbReference type="GO" id="GO:0019867">
    <property type="term" value="C:outer membrane"/>
    <property type="evidence" value="ECO:0007669"/>
    <property type="project" value="InterPro"/>
</dbReference>
<dbReference type="OrthoDB" id="621220at2"/>
<sequence length="423" mass="48285">MVKFLKNNCFQKKYKILVLLFFIHFASIAQNDSINPEICPPKTILEIFKKKDSVYVVKPIKNSFFLIIPAIGSQPATGFFYGAVAQYTFKGKEKADKYSIANVGITYTTKKQWLVNIKNNILLKNNKIFLSGDYRLYIFSQPNYGLGTNIIPPARDKEPGFSIDSIAQAMDYNYFKFHQTASFEVKKNFYVGGGINIDWYSSIVDKELDLANGKTTYHYEYSQKYGFNNLEYFLTGVSLNLVYDSRDNQVNATRGWFANLNYRINPVLFKNQDNSNVVFAEYRNFIPLSKKNERYILALWTYGQFVTSGKVPYLNLPAIGWDQRSRSGEGYTQGLFRGTNLVYLASEFRFPITCNQMFSGVVFTNFVTTSNPETNTKLFHSVQPAAGVGLRILIDKATRTNLIVDQAWGNSSKGFYLNAGETF</sequence>
<feature type="domain" description="Bacterial surface antigen (D15)" evidence="4">
    <location>
        <begin position="175"/>
        <end position="423"/>
    </location>
</feature>
<dbReference type="Gene3D" id="2.40.160.50">
    <property type="entry name" value="membrane protein fhac: a member of the omp85/tpsb transporter family"/>
    <property type="match status" value="1"/>
</dbReference>
<name>A0A1M7DQP8_9FLAO</name>
<keyword evidence="2" id="KW-0472">Membrane</keyword>
<dbReference type="RefSeq" id="WP_072971072.1">
    <property type="nucleotide sequence ID" value="NZ_FRBY01000002.1"/>
</dbReference>
<dbReference type="Pfam" id="PF01103">
    <property type="entry name" value="Omp85"/>
    <property type="match status" value="1"/>
</dbReference>
<evidence type="ECO:0000256" key="3">
    <source>
        <dbReference type="SAM" id="SignalP"/>
    </source>
</evidence>
<dbReference type="AlphaFoldDB" id="A0A1M7DQP8"/>
<gene>
    <name evidence="5" type="ORF">SAMN05444366_1649</name>
</gene>
<comment type="subcellular location">
    <subcellularLocation>
        <location evidence="1">Membrane</location>
    </subcellularLocation>
</comment>
<reference evidence="6" key="1">
    <citation type="submission" date="2016-11" db="EMBL/GenBank/DDBJ databases">
        <authorList>
            <person name="Varghese N."/>
            <person name="Submissions S."/>
        </authorList>
    </citation>
    <scope>NUCLEOTIDE SEQUENCE [LARGE SCALE GENOMIC DNA]</scope>
    <source>
        <strain evidence="6">DSM 1811</strain>
    </source>
</reference>
<keyword evidence="6" id="KW-1185">Reference proteome</keyword>
<dbReference type="InterPro" id="IPR000184">
    <property type="entry name" value="Bac_surfAg_D15"/>
</dbReference>